<dbReference type="InterPro" id="IPR036396">
    <property type="entry name" value="Cyt_P450_sf"/>
</dbReference>
<evidence type="ECO:0000256" key="14">
    <source>
        <dbReference type="RuleBase" id="RU000461"/>
    </source>
</evidence>
<dbReference type="EnsemblMetazoa" id="AALFPA23_000215.R37828">
    <property type="protein sequence ID" value="AALFPA23_000215.P37828"/>
    <property type="gene ID" value="AALFPA23_000215"/>
</dbReference>
<organism evidence="16 17">
    <name type="scientific">Aedes albopictus</name>
    <name type="common">Asian tiger mosquito</name>
    <name type="synonym">Stegomyia albopicta</name>
    <dbReference type="NCBI Taxonomy" id="7160"/>
    <lineage>
        <taxon>Eukaryota</taxon>
        <taxon>Metazoa</taxon>
        <taxon>Ecdysozoa</taxon>
        <taxon>Arthropoda</taxon>
        <taxon>Hexapoda</taxon>
        <taxon>Insecta</taxon>
        <taxon>Pterygota</taxon>
        <taxon>Neoptera</taxon>
        <taxon>Endopterygota</taxon>
        <taxon>Diptera</taxon>
        <taxon>Nematocera</taxon>
        <taxon>Culicoidea</taxon>
        <taxon>Culicidae</taxon>
        <taxon>Culicinae</taxon>
        <taxon>Aedini</taxon>
        <taxon>Aedes</taxon>
        <taxon>Stegomyia</taxon>
    </lineage>
</organism>
<evidence type="ECO:0000256" key="7">
    <source>
        <dbReference type="ARBA" id="ARBA00022723"/>
    </source>
</evidence>
<keyword evidence="8" id="KW-0256">Endoplasmic reticulum</keyword>
<keyword evidence="7 14" id="KW-0479">Metal-binding</keyword>
<evidence type="ECO:0000256" key="12">
    <source>
        <dbReference type="ARBA" id="ARBA00023033"/>
    </source>
</evidence>
<dbReference type="Proteomes" id="UP000069940">
    <property type="component" value="Unassembled WGS sequence"/>
</dbReference>
<dbReference type="InterPro" id="IPR001128">
    <property type="entry name" value="Cyt_P450"/>
</dbReference>
<dbReference type="PRINTS" id="PR00463">
    <property type="entry name" value="EP450I"/>
</dbReference>
<accession>A0ABM1XJI8</accession>
<evidence type="ECO:0000256" key="4">
    <source>
        <dbReference type="ARBA" id="ARBA00004406"/>
    </source>
</evidence>
<dbReference type="PANTHER" id="PTHR24291:SF189">
    <property type="entry name" value="CYTOCHROME P450 4C3-RELATED"/>
    <property type="match status" value="1"/>
</dbReference>
<evidence type="ECO:0000256" key="1">
    <source>
        <dbReference type="ARBA" id="ARBA00001971"/>
    </source>
</evidence>
<reference evidence="16" key="2">
    <citation type="submission" date="2025-05" db="UniProtKB">
        <authorList>
            <consortium name="EnsemblMetazoa"/>
        </authorList>
    </citation>
    <scope>IDENTIFICATION</scope>
    <source>
        <strain evidence="16">Foshan</strain>
    </source>
</reference>
<dbReference type="InterPro" id="IPR050196">
    <property type="entry name" value="Cytochrome_P450_Monoox"/>
</dbReference>
<keyword evidence="15" id="KW-0812">Transmembrane</keyword>
<dbReference type="Gene3D" id="1.10.630.10">
    <property type="entry name" value="Cytochrome P450"/>
    <property type="match status" value="1"/>
</dbReference>
<keyword evidence="10 14" id="KW-0560">Oxidoreductase</keyword>
<evidence type="ECO:0000256" key="11">
    <source>
        <dbReference type="ARBA" id="ARBA00023004"/>
    </source>
</evidence>
<protein>
    <recommendedName>
        <fullName evidence="18">Cytochrome</fullName>
    </recommendedName>
</protein>
<keyword evidence="13 15" id="KW-0472">Membrane</keyword>
<dbReference type="PROSITE" id="PS00086">
    <property type="entry name" value="CYTOCHROME_P450"/>
    <property type="match status" value="1"/>
</dbReference>
<keyword evidence="17" id="KW-1185">Reference proteome</keyword>
<evidence type="ECO:0000256" key="13">
    <source>
        <dbReference type="ARBA" id="ARBA00023136"/>
    </source>
</evidence>
<evidence type="ECO:0000256" key="10">
    <source>
        <dbReference type="ARBA" id="ARBA00023002"/>
    </source>
</evidence>
<evidence type="ECO:0000256" key="15">
    <source>
        <dbReference type="SAM" id="Phobius"/>
    </source>
</evidence>
<reference evidence="17" key="1">
    <citation type="journal article" date="2015" name="Proc. Natl. Acad. Sci. U.S.A.">
        <title>Genome sequence of the Asian Tiger mosquito, Aedes albopictus, reveals insights into its biology, genetics, and evolution.</title>
        <authorList>
            <person name="Chen X.G."/>
            <person name="Jiang X."/>
            <person name="Gu J."/>
            <person name="Xu M."/>
            <person name="Wu Y."/>
            <person name="Deng Y."/>
            <person name="Zhang C."/>
            <person name="Bonizzoni M."/>
            <person name="Dermauw W."/>
            <person name="Vontas J."/>
            <person name="Armbruster P."/>
            <person name="Huang X."/>
            <person name="Yang Y."/>
            <person name="Zhang H."/>
            <person name="He W."/>
            <person name="Peng H."/>
            <person name="Liu Y."/>
            <person name="Wu K."/>
            <person name="Chen J."/>
            <person name="Lirakis M."/>
            <person name="Topalis P."/>
            <person name="Van Leeuwen T."/>
            <person name="Hall A.B."/>
            <person name="Jiang X."/>
            <person name="Thorpe C."/>
            <person name="Mueller R.L."/>
            <person name="Sun C."/>
            <person name="Waterhouse R.M."/>
            <person name="Yan G."/>
            <person name="Tu Z.J."/>
            <person name="Fang X."/>
            <person name="James A.A."/>
        </authorList>
    </citation>
    <scope>NUCLEOTIDE SEQUENCE [LARGE SCALE GENOMIC DNA]</scope>
    <source>
        <strain evidence="17">Foshan</strain>
    </source>
</reference>
<dbReference type="CDD" id="cd11057">
    <property type="entry name" value="CYP313-like"/>
    <property type="match status" value="1"/>
</dbReference>
<evidence type="ECO:0000256" key="9">
    <source>
        <dbReference type="ARBA" id="ARBA00022848"/>
    </source>
</evidence>
<evidence type="ECO:0008006" key="18">
    <source>
        <dbReference type="Google" id="ProtNLM"/>
    </source>
</evidence>
<evidence type="ECO:0000256" key="2">
    <source>
        <dbReference type="ARBA" id="ARBA00003690"/>
    </source>
</evidence>
<dbReference type="Pfam" id="PF00067">
    <property type="entry name" value="p450"/>
    <property type="match status" value="1"/>
</dbReference>
<name>A0ABM1XJI8_AEDAL</name>
<dbReference type="InterPro" id="IPR002401">
    <property type="entry name" value="Cyt_P450_E_grp-I"/>
</dbReference>
<comment type="similarity">
    <text evidence="5 14">Belongs to the cytochrome P450 family.</text>
</comment>
<evidence type="ECO:0000313" key="17">
    <source>
        <dbReference type="Proteomes" id="UP000069940"/>
    </source>
</evidence>
<dbReference type="PRINTS" id="PR00385">
    <property type="entry name" value="P450"/>
</dbReference>
<comment type="function">
    <text evidence="2">May be involved in the metabolism of insect hormones and in the breakdown of synthetic insecticides.</text>
</comment>
<evidence type="ECO:0000256" key="3">
    <source>
        <dbReference type="ARBA" id="ARBA00004174"/>
    </source>
</evidence>
<evidence type="ECO:0000256" key="5">
    <source>
        <dbReference type="ARBA" id="ARBA00010617"/>
    </source>
</evidence>
<dbReference type="PANTHER" id="PTHR24291">
    <property type="entry name" value="CYTOCHROME P450 FAMILY 4"/>
    <property type="match status" value="1"/>
</dbReference>
<evidence type="ECO:0000256" key="8">
    <source>
        <dbReference type="ARBA" id="ARBA00022824"/>
    </source>
</evidence>
<dbReference type="RefSeq" id="XP_062716926.1">
    <property type="nucleotide sequence ID" value="XM_062860942.1"/>
</dbReference>
<keyword evidence="11 14" id="KW-0408">Iron</keyword>
<keyword evidence="6 14" id="KW-0349">Heme</keyword>
<keyword evidence="9" id="KW-0492">Microsome</keyword>
<evidence type="ECO:0000313" key="16">
    <source>
        <dbReference type="EnsemblMetazoa" id="AALFPA23_000215.P37828"/>
    </source>
</evidence>
<comment type="cofactor">
    <cofactor evidence="1">
        <name>heme</name>
        <dbReference type="ChEBI" id="CHEBI:30413"/>
    </cofactor>
</comment>
<keyword evidence="15" id="KW-1133">Transmembrane helix</keyword>
<sequence>MWWYLLVPYICVGVSIVVSYIQWTRRKMYKTLASMSCPKKWPFIGHAHKFFNTTPESIADGLKYFAEFPSPVCIHLGPFPQVGIFDAEQARIVLNSPNCLDKAFFYDFLQVPGTLISAPGHLWKPQRKALNSSLGPAILGSFVPIFNKASATLVDLLEKHVGEPERDFSHEIAKCFLDQIYVTAFGCDFSMQTSPDGDKTVNMMNDYMHLLTKKFFSFWLYPECIDRMTDACQTRQALLKAHHDITENIVRQNKVRERINMADEQYLASENSYKQQNFIECLVKYIRTSIHSTQDDIYSHIDMTLFAGNDTTAKSLNYILLMMAMHPDVQERCYQEVTEICPDEAGVISAENATSFTYLDMVCKESMRLFPVVPIMARAANADIKLSDNHTIPANCNIILGIYQMHRDPKVWGPNADRFDPDNFLPERIAKRHPYAYLPFSAGPRNCMGLRYARLSMKIMAAHILRKYRLKTTLTLDQVRVSYGVMLNIANGVLLSLESR</sequence>
<feature type="transmembrane region" description="Helical" evidence="15">
    <location>
        <begin position="6"/>
        <end position="23"/>
    </location>
</feature>
<dbReference type="GeneID" id="115255265"/>
<evidence type="ECO:0000256" key="6">
    <source>
        <dbReference type="ARBA" id="ARBA00022617"/>
    </source>
</evidence>
<dbReference type="InterPro" id="IPR017972">
    <property type="entry name" value="Cyt_P450_CS"/>
</dbReference>
<keyword evidence="12 14" id="KW-0503">Monooxygenase</keyword>
<dbReference type="SUPFAM" id="SSF48264">
    <property type="entry name" value="Cytochrome P450"/>
    <property type="match status" value="1"/>
</dbReference>
<comment type="subcellular location">
    <subcellularLocation>
        <location evidence="4">Endoplasmic reticulum membrane</location>
        <topology evidence="4">Peripheral membrane protein</topology>
    </subcellularLocation>
    <subcellularLocation>
        <location evidence="3">Microsome membrane</location>
        <topology evidence="3">Peripheral membrane protein</topology>
    </subcellularLocation>
</comment>
<proteinExistence type="inferred from homology"/>